<feature type="non-terminal residue" evidence="1">
    <location>
        <position position="42"/>
    </location>
</feature>
<dbReference type="STRING" id="1034808.GIG_01334"/>
<organism evidence="1 2">
    <name type="scientific">Mycoplasmopsis anatis 1340</name>
    <dbReference type="NCBI Taxonomy" id="1034808"/>
    <lineage>
        <taxon>Bacteria</taxon>
        <taxon>Bacillati</taxon>
        <taxon>Mycoplasmatota</taxon>
        <taxon>Mycoplasmoidales</taxon>
        <taxon>Metamycoplasmataceae</taxon>
        <taxon>Mycoplasmopsis</taxon>
    </lineage>
</organism>
<proteinExistence type="predicted"/>
<keyword evidence="2" id="KW-1185">Reference proteome</keyword>
<evidence type="ECO:0000313" key="1">
    <source>
        <dbReference type="EMBL" id="EGS29396.1"/>
    </source>
</evidence>
<gene>
    <name evidence="1" type="ORF">GIG_01334</name>
</gene>
<comment type="caution">
    <text evidence="1">The sequence shown here is derived from an EMBL/GenBank/DDBJ whole genome shotgun (WGS) entry which is preliminary data.</text>
</comment>
<evidence type="ECO:0000313" key="2">
    <source>
        <dbReference type="Proteomes" id="UP000005055"/>
    </source>
</evidence>
<sequence>MFNNKKIKFILLPTTVLSASLAIITMSYKNDNSNINKKNIET</sequence>
<protein>
    <submittedName>
        <fullName evidence="1">Uncharacterized protein</fullName>
    </submittedName>
</protein>
<accession>F9QCW2</accession>
<dbReference type="EMBL" id="AFVJ01000013">
    <property type="protein sequence ID" value="EGS29396.1"/>
    <property type="molecule type" value="Genomic_DNA"/>
</dbReference>
<dbReference type="AlphaFoldDB" id="F9QCW2"/>
<dbReference type="Proteomes" id="UP000005055">
    <property type="component" value="Unassembled WGS sequence"/>
</dbReference>
<name>F9QCW2_9BACT</name>
<reference evidence="1 2" key="1">
    <citation type="journal article" date="2011" name="J. Bacteriol.">
        <title>Genome Sequence of Duck Pathogen Mycoplasma anatis Strain 1340.</title>
        <authorList>
            <person name="Guo Z."/>
            <person name="Chen P."/>
            <person name="Ren P."/>
            <person name="Kuang S."/>
            <person name="Zhou Z."/>
            <person name="Li Z."/>
            <person name="Liu M."/>
            <person name="Shi D."/>
            <person name="Xiao Y."/>
            <person name="Wang X."/>
            <person name="Zhou R."/>
            <person name="Jin H."/>
            <person name="Bi D."/>
        </authorList>
    </citation>
    <scope>NUCLEOTIDE SEQUENCE [LARGE SCALE GENOMIC DNA]</scope>
    <source>
        <strain evidence="1 2">1340</strain>
    </source>
</reference>